<keyword evidence="3" id="KW-0479">Metal-binding</keyword>
<sequence length="153" mass="17810">MTQQPTLFEWMGGREAVATLLEKFYEKVKQDDLLQPLFQHMADDHHTHVAMWFEEVLGGTSIYTEERGGFKTMIRRHRGRKIQPEQRERWVALMLQTADEIELPDDPEFRSAFVAYIEWGSRRALANSQPDAPPSKRETVPRWGWGEAPPGTE</sequence>
<dbReference type="InterPro" id="IPR044203">
    <property type="entry name" value="GlbO/GLB3-like"/>
</dbReference>
<comment type="caution">
    <text evidence="7">The sequence shown here is derived from an EMBL/GenBank/DDBJ whole genome shotgun (WGS) entry which is preliminary data.</text>
</comment>
<dbReference type="CDD" id="cd14775">
    <property type="entry name" value="TrHb2_O-like"/>
    <property type="match status" value="1"/>
</dbReference>
<gene>
    <name evidence="7" type="ORF">QNM18_25305</name>
</gene>
<accession>A0ABT7ETJ8</accession>
<evidence type="ECO:0000256" key="3">
    <source>
        <dbReference type="ARBA" id="ARBA00022723"/>
    </source>
</evidence>
<comment type="similarity">
    <text evidence="5">Belongs to the truncated hemoglobin family. Group II subfamily.</text>
</comment>
<dbReference type="RefSeq" id="WP_247687571.1">
    <property type="nucleotide sequence ID" value="NZ_JASJUT010000017.1"/>
</dbReference>
<evidence type="ECO:0000313" key="8">
    <source>
        <dbReference type="Proteomes" id="UP001231915"/>
    </source>
</evidence>
<evidence type="ECO:0000256" key="6">
    <source>
        <dbReference type="SAM" id="MobiDB-lite"/>
    </source>
</evidence>
<keyword evidence="1" id="KW-0813">Transport</keyword>
<evidence type="ECO:0000256" key="2">
    <source>
        <dbReference type="ARBA" id="ARBA00022617"/>
    </source>
</evidence>
<dbReference type="SUPFAM" id="SSF46458">
    <property type="entry name" value="Globin-like"/>
    <property type="match status" value="1"/>
</dbReference>
<organism evidence="7 8">
    <name type="scientific">Pseudoalteromonas obscura</name>
    <dbReference type="NCBI Taxonomy" id="3048491"/>
    <lineage>
        <taxon>Bacteria</taxon>
        <taxon>Pseudomonadati</taxon>
        <taxon>Pseudomonadota</taxon>
        <taxon>Gammaproteobacteria</taxon>
        <taxon>Alteromonadales</taxon>
        <taxon>Pseudoalteromonadaceae</taxon>
        <taxon>Pseudoalteromonas</taxon>
    </lineage>
</organism>
<reference evidence="7 8" key="1">
    <citation type="submission" date="2023-05" db="EMBL/GenBank/DDBJ databases">
        <title>Pseudoalteromonas ardens sp. nov., Pseudoalteromonas obscura sp. nov., and Pseudoalteromonas umbrosa sp. nov., isolated from the coral Montipora capitata.</title>
        <authorList>
            <person name="Thomas E.M."/>
            <person name="Smith E.M."/>
            <person name="Papke E."/>
            <person name="Shlafstein M.D."/>
            <person name="Oline D.K."/>
            <person name="Videau P."/>
            <person name="Saw J.H."/>
            <person name="Strangman W.K."/>
            <person name="Ushijima B."/>
        </authorList>
    </citation>
    <scope>NUCLEOTIDE SEQUENCE [LARGE SCALE GENOMIC DNA]</scope>
    <source>
        <strain evidence="7 8">P94</strain>
    </source>
</reference>
<feature type="region of interest" description="Disordered" evidence="6">
    <location>
        <begin position="125"/>
        <end position="153"/>
    </location>
</feature>
<dbReference type="InterPro" id="IPR001486">
    <property type="entry name" value="Hemoglobin_trunc"/>
</dbReference>
<keyword evidence="4" id="KW-0408">Iron</keyword>
<dbReference type="Pfam" id="PF01152">
    <property type="entry name" value="Bac_globin"/>
    <property type="match status" value="1"/>
</dbReference>
<evidence type="ECO:0000256" key="4">
    <source>
        <dbReference type="ARBA" id="ARBA00023004"/>
    </source>
</evidence>
<dbReference type="PANTHER" id="PTHR47366">
    <property type="entry name" value="TWO-ON-TWO HEMOGLOBIN-3"/>
    <property type="match status" value="1"/>
</dbReference>
<dbReference type="EMBL" id="JASJUT010000017">
    <property type="protein sequence ID" value="MDK2598377.1"/>
    <property type="molecule type" value="Genomic_DNA"/>
</dbReference>
<protein>
    <submittedName>
        <fullName evidence="7">Group II truncated hemoglobin</fullName>
    </submittedName>
</protein>
<keyword evidence="2" id="KW-0349">Heme</keyword>
<proteinExistence type="inferred from homology"/>
<evidence type="ECO:0000256" key="5">
    <source>
        <dbReference type="ARBA" id="ARBA00034496"/>
    </source>
</evidence>
<dbReference type="InterPro" id="IPR009050">
    <property type="entry name" value="Globin-like_sf"/>
</dbReference>
<dbReference type="InterPro" id="IPR012292">
    <property type="entry name" value="Globin/Proto"/>
</dbReference>
<evidence type="ECO:0000313" key="7">
    <source>
        <dbReference type="EMBL" id="MDK2598377.1"/>
    </source>
</evidence>
<dbReference type="Proteomes" id="UP001231915">
    <property type="component" value="Unassembled WGS sequence"/>
</dbReference>
<keyword evidence="8" id="KW-1185">Reference proteome</keyword>
<dbReference type="Gene3D" id="1.10.490.10">
    <property type="entry name" value="Globins"/>
    <property type="match status" value="1"/>
</dbReference>
<evidence type="ECO:0000256" key="1">
    <source>
        <dbReference type="ARBA" id="ARBA00022448"/>
    </source>
</evidence>
<name>A0ABT7ETJ8_9GAMM</name>